<keyword evidence="1" id="KW-0677">Repeat</keyword>
<evidence type="ECO:0008006" key="6">
    <source>
        <dbReference type="Google" id="ProtNLM"/>
    </source>
</evidence>
<accession>A0A8I1MV83</accession>
<dbReference type="EMBL" id="JAFKMR010000017">
    <property type="protein sequence ID" value="MBN8744390.1"/>
    <property type="molecule type" value="Genomic_DNA"/>
</dbReference>
<feature type="transmembrane region" description="Helical" evidence="3">
    <location>
        <begin position="189"/>
        <end position="208"/>
    </location>
</feature>
<evidence type="ECO:0000313" key="5">
    <source>
        <dbReference type="Proteomes" id="UP000664800"/>
    </source>
</evidence>
<feature type="transmembrane region" description="Helical" evidence="3">
    <location>
        <begin position="319"/>
        <end position="341"/>
    </location>
</feature>
<keyword evidence="3" id="KW-1133">Transmembrane helix</keyword>
<dbReference type="RefSeq" id="WP_276730107.1">
    <property type="nucleotide sequence ID" value="NZ_JAFKMR010000017.1"/>
</dbReference>
<comment type="caution">
    <text evidence="4">The sequence shown here is derived from an EMBL/GenBank/DDBJ whole genome shotgun (WGS) entry which is preliminary data.</text>
</comment>
<dbReference type="PANTHER" id="PTHR44227">
    <property type="match status" value="1"/>
</dbReference>
<protein>
    <recommendedName>
        <fullName evidence="6">Tetratricopeptide repeat protein</fullName>
    </recommendedName>
</protein>
<feature type="transmembrane region" description="Helical" evidence="3">
    <location>
        <begin position="382"/>
        <end position="401"/>
    </location>
</feature>
<dbReference type="GO" id="GO:0035269">
    <property type="term" value="P:protein O-linked glycosylation via mannose"/>
    <property type="evidence" value="ECO:0007669"/>
    <property type="project" value="TreeGrafter"/>
</dbReference>
<evidence type="ECO:0000256" key="1">
    <source>
        <dbReference type="ARBA" id="ARBA00022737"/>
    </source>
</evidence>
<dbReference type="PANTHER" id="PTHR44227:SF3">
    <property type="entry name" value="PROTEIN O-MANNOSYL-TRANSFERASE TMTC4"/>
    <property type="match status" value="1"/>
</dbReference>
<feature type="transmembrane region" description="Helical" evidence="3">
    <location>
        <begin position="157"/>
        <end position="177"/>
    </location>
</feature>
<evidence type="ECO:0000256" key="3">
    <source>
        <dbReference type="SAM" id="Phobius"/>
    </source>
</evidence>
<feature type="transmembrane region" description="Helical" evidence="3">
    <location>
        <begin position="413"/>
        <end position="430"/>
    </location>
</feature>
<evidence type="ECO:0000313" key="4">
    <source>
        <dbReference type="EMBL" id="MBN8744390.1"/>
    </source>
</evidence>
<keyword evidence="2" id="KW-0802">TPR repeat</keyword>
<keyword evidence="3" id="KW-0812">Transmembrane</keyword>
<feature type="transmembrane region" description="Helical" evidence="3">
    <location>
        <begin position="214"/>
        <end position="231"/>
    </location>
</feature>
<reference evidence="4" key="1">
    <citation type="submission" date="2021-02" db="EMBL/GenBank/DDBJ databases">
        <title>Thiocyanate and organic carbon inputs drive convergent selection for specific autotrophic Afipia and Thiobacillus strains within complex microbiomes.</title>
        <authorList>
            <person name="Huddy R.J."/>
            <person name="Sachdeva R."/>
            <person name="Kadzinga F."/>
            <person name="Kantor R.S."/>
            <person name="Harrison S.T.L."/>
            <person name="Banfield J.F."/>
        </authorList>
    </citation>
    <scope>NUCLEOTIDE SEQUENCE</scope>
    <source>
        <strain evidence="4">SCN18_13_7_16_R3_B_64_19</strain>
    </source>
</reference>
<evidence type="ECO:0000256" key="2">
    <source>
        <dbReference type="ARBA" id="ARBA00022803"/>
    </source>
</evidence>
<gene>
    <name evidence="4" type="ORF">J0I24_08785</name>
</gene>
<dbReference type="Proteomes" id="UP000664800">
    <property type="component" value="Unassembled WGS sequence"/>
</dbReference>
<dbReference type="InterPro" id="IPR011990">
    <property type="entry name" value="TPR-like_helical_dom_sf"/>
</dbReference>
<feature type="transmembrane region" description="Helical" evidence="3">
    <location>
        <begin position="105"/>
        <end position="126"/>
    </location>
</feature>
<dbReference type="GO" id="GO:0000030">
    <property type="term" value="F:mannosyltransferase activity"/>
    <property type="evidence" value="ECO:0007669"/>
    <property type="project" value="TreeGrafter"/>
</dbReference>
<name>A0A8I1MV83_THIA3</name>
<feature type="transmembrane region" description="Helical" evidence="3">
    <location>
        <begin position="348"/>
        <end position="366"/>
    </location>
</feature>
<dbReference type="Gene3D" id="1.25.40.10">
    <property type="entry name" value="Tetratricopeptide repeat domain"/>
    <property type="match status" value="1"/>
</dbReference>
<dbReference type="GO" id="GO:0030968">
    <property type="term" value="P:endoplasmic reticulum unfolded protein response"/>
    <property type="evidence" value="ECO:0007669"/>
    <property type="project" value="TreeGrafter"/>
</dbReference>
<dbReference type="AlphaFoldDB" id="A0A8I1MV83"/>
<keyword evidence="3" id="KW-0472">Membrane</keyword>
<feature type="transmembrane region" description="Helical" evidence="3">
    <location>
        <begin position="243"/>
        <end position="269"/>
    </location>
</feature>
<feature type="transmembrane region" description="Helical" evidence="3">
    <location>
        <begin position="17"/>
        <end position="35"/>
    </location>
</feature>
<organism evidence="4 5">
    <name type="scientific">Thiomonas arsenitoxydans (strain DSM 22701 / CIP 110005 / 3As)</name>
    <dbReference type="NCBI Taxonomy" id="426114"/>
    <lineage>
        <taxon>Bacteria</taxon>
        <taxon>Pseudomonadati</taxon>
        <taxon>Pseudomonadota</taxon>
        <taxon>Betaproteobacteria</taxon>
        <taxon>Burkholderiales</taxon>
        <taxon>Thiomonas</taxon>
    </lineage>
</organism>
<feature type="transmembrane region" description="Helical" evidence="3">
    <location>
        <begin position="133"/>
        <end position="151"/>
    </location>
</feature>
<dbReference type="SUPFAM" id="SSF48452">
    <property type="entry name" value="TPR-like"/>
    <property type="match status" value="1"/>
</dbReference>
<dbReference type="InterPro" id="IPR052346">
    <property type="entry name" value="O-mannosyl-transferase_TMTC"/>
</dbReference>
<proteinExistence type="predicted"/>
<sequence>MHNNEPSSRTAPTFRRMLPLASLAAMLALAWLAYWPGRTGPFLFDDFSNLAPLGDYGQIDTWWKVVAFLTSGFAGPTGRPLSLATFLLDARNWPAAPEAFKLTNVAFHLLNGVLLAGLSAALARALGLARQPAAWVGVLSAGLWLLDPFWVSTTLYVVQRMAMLAATFVFAGLWGYAHGRSLLAQGRRRAAYVWMSVSLALGTLLAVLSKENGALLPVLAWVLEALVFDRQHTAVAQGGRTFLVWRWVFIRLPALAVLGYLATFLPGLWTGAMAGRDFTPLQRLLTESRIVWTYLGDIWLARTHDGGLFHDDIVLSTGLLQPLSTLLAVLGILALIVFAALSRWARSPVVAAAGVAVGFYLAGQVMESTWLQLELAFEHRNYLPAALMFLPLAIWLVRAAQGRQAQAAPRRQWPIWFAVALLALFALQTARRADVWGKPFQQALVWAREHPDSPRAQGYLANFWSHVGNTPEAARLLDAALREHPHSLILLINRAGVACAQGQAPEGLRASLLQAARTADLADNVTQYQFGKLLDGLGTCTALGAHFSQDLIAAALANPQARQATVQRDLLHREALSALAAGHAQAAYALDLQALRLPGLPVGARLRFAVELASAGHQQKALDLLDAVPSPLAHIQGWSMAALHQRWLRHVGFYQDSEAHLRKVLTEEIGEKK</sequence>